<protein>
    <submittedName>
        <fullName evidence="2">Ovule protein</fullName>
    </submittedName>
</protein>
<proteinExistence type="predicted"/>
<name>A0A914L9R1_MELIC</name>
<evidence type="ECO:0000313" key="2">
    <source>
        <dbReference type="WBParaSite" id="Minc3s00359g10945"/>
    </source>
</evidence>
<organism evidence="1 2">
    <name type="scientific">Meloidogyne incognita</name>
    <name type="common">Southern root-knot nematode worm</name>
    <name type="synonym">Oxyuris incognita</name>
    <dbReference type="NCBI Taxonomy" id="6306"/>
    <lineage>
        <taxon>Eukaryota</taxon>
        <taxon>Metazoa</taxon>
        <taxon>Ecdysozoa</taxon>
        <taxon>Nematoda</taxon>
        <taxon>Chromadorea</taxon>
        <taxon>Rhabditida</taxon>
        <taxon>Tylenchina</taxon>
        <taxon>Tylenchomorpha</taxon>
        <taxon>Tylenchoidea</taxon>
        <taxon>Meloidogynidae</taxon>
        <taxon>Meloidogyninae</taxon>
        <taxon>Meloidogyne</taxon>
        <taxon>Meloidogyne incognita group</taxon>
    </lineage>
</organism>
<dbReference type="WBParaSite" id="Minc3s00359g10945">
    <property type="protein sequence ID" value="Minc3s00359g10945"/>
    <property type="gene ID" value="Minc3s00359g10945"/>
</dbReference>
<sequence>MRCPSNSSLTSPNFSISTALPPFKFHLLTTDRTNWGSIQSSKNASFTKKRKCIISSANKICNFKNIHIKKLIKAKLKKIL</sequence>
<reference evidence="2" key="1">
    <citation type="submission" date="2022-11" db="UniProtKB">
        <authorList>
            <consortium name="WormBaseParasite"/>
        </authorList>
    </citation>
    <scope>IDENTIFICATION</scope>
</reference>
<accession>A0A914L9R1</accession>
<dbReference type="Proteomes" id="UP000887563">
    <property type="component" value="Unplaced"/>
</dbReference>
<keyword evidence="1" id="KW-1185">Reference proteome</keyword>
<dbReference type="AlphaFoldDB" id="A0A914L9R1"/>
<evidence type="ECO:0000313" key="1">
    <source>
        <dbReference type="Proteomes" id="UP000887563"/>
    </source>
</evidence>